<feature type="transmembrane region" description="Helical" evidence="1">
    <location>
        <begin position="140"/>
        <end position="166"/>
    </location>
</feature>
<dbReference type="Pfam" id="PF03929">
    <property type="entry name" value="PepSY_TM"/>
    <property type="match status" value="1"/>
</dbReference>
<accession>A0A085WXP5</accession>
<evidence type="ECO:0000313" key="2">
    <source>
        <dbReference type="EMBL" id="KFE72458.1"/>
    </source>
</evidence>
<protein>
    <submittedName>
        <fullName evidence="2">Putative iron-regulated membrane protein</fullName>
    </submittedName>
</protein>
<dbReference type="Proteomes" id="UP000028725">
    <property type="component" value="Unassembled WGS sequence"/>
</dbReference>
<feature type="transmembrane region" description="Helical" evidence="1">
    <location>
        <begin position="440"/>
        <end position="457"/>
    </location>
</feature>
<evidence type="ECO:0000313" key="3">
    <source>
        <dbReference type="Proteomes" id="UP000028725"/>
    </source>
</evidence>
<keyword evidence="1" id="KW-1133">Transmembrane helix</keyword>
<dbReference type="PANTHER" id="PTHR34219:SF3">
    <property type="entry name" value="BLL7967 PROTEIN"/>
    <property type="match status" value="1"/>
</dbReference>
<dbReference type="EMBL" id="JMCB01000001">
    <property type="protein sequence ID" value="KFE72458.1"/>
    <property type="molecule type" value="Genomic_DNA"/>
</dbReference>
<dbReference type="InterPro" id="IPR005625">
    <property type="entry name" value="PepSY-ass_TM"/>
</dbReference>
<feature type="transmembrane region" description="Helical" evidence="1">
    <location>
        <begin position="380"/>
        <end position="400"/>
    </location>
</feature>
<proteinExistence type="predicted"/>
<organism evidence="2 3">
    <name type="scientific">Hyalangium minutum</name>
    <dbReference type="NCBI Taxonomy" id="394096"/>
    <lineage>
        <taxon>Bacteria</taxon>
        <taxon>Pseudomonadati</taxon>
        <taxon>Myxococcota</taxon>
        <taxon>Myxococcia</taxon>
        <taxon>Myxococcales</taxon>
        <taxon>Cystobacterineae</taxon>
        <taxon>Archangiaceae</taxon>
        <taxon>Hyalangium</taxon>
    </lineage>
</organism>
<dbReference type="PANTHER" id="PTHR34219">
    <property type="entry name" value="IRON-REGULATED INNER MEMBRANE PROTEIN-RELATED"/>
    <property type="match status" value="1"/>
</dbReference>
<feature type="transmembrane region" description="Helical" evidence="1">
    <location>
        <begin position="187"/>
        <end position="212"/>
    </location>
</feature>
<reference evidence="2 3" key="1">
    <citation type="submission" date="2014-04" db="EMBL/GenBank/DDBJ databases">
        <title>Genome assembly of Hyalangium minutum DSM 14724.</title>
        <authorList>
            <person name="Sharma G."/>
            <person name="Subramanian S."/>
        </authorList>
    </citation>
    <scope>NUCLEOTIDE SEQUENCE [LARGE SCALE GENOMIC DNA]</scope>
    <source>
        <strain evidence="2 3">DSM 14724</strain>
    </source>
</reference>
<evidence type="ECO:0000256" key="1">
    <source>
        <dbReference type="SAM" id="Phobius"/>
    </source>
</evidence>
<keyword evidence="1" id="KW-0472">Membrane</keyword>
<dbReference type="OrthoDB" id="6307929at2"/>
<sequence>MKVSPRAYEILWDAHAWTGVLSSIVLFALFFLGTFALFAEELAPWQEPSFRGPIAVSDAHALELAQRLVDTEVEAKPAWFGISLPTEEEPWLRIWRLAPGGTVQSSWMDPVSGQPLGERSDLGEFLNAMHFLDPIPGGKYLAGIASVVLLLLIVTGGLIQLGKLVRELVQFRPHQGHRVRWSDAHKVLGVVNAPFLLLFALTGTVLCLSAWLQPAVVATTLEGDARAVESATDWPVPPPRKGEAARAPDLRLALERAQQRFPQATHRWFFIDNLGDANAVVHLPGESSGTINAFEHVWVSLAGEIVRVREKGGATSYSRTMETLYGWHFATWAGLPVKVLYALLALLASFGILAGNLLWLERRRSRGLGSFDRLLEKLTAGGCAGLTFAVAALFLANQLLPAALHERPRYEHALFYVSWLGALGYALVERSAARSARRLLIGASGLLFAVPLIDAARTARIPFASGSPFVLATELGLVFLGLLLAGAARAVSRMEPHGGSPLPLEELANDSTPSPT</sequence>
<dbReference type="STRING" id="394096.DB31_0721"/>
<name>A0A085WXP5_9BACT</name>
<comment type="caution">
    <text evidence="2">The sequence shown here is derived from an EMBL/GenBank/DDBJ whole genome shotgun (WGS) entry which is preliminary data.</text>
</comment>
<keyword evidence="3" id="KW-1185">Reference proteome</keyword>
<feature type="transmembrane region" description="Helical" evidence="1">
    <location>
        <begin position="469"/>
        <end position="488"/>
    </location>
</feature>
<dbReference type="PATRIC" id="fig|394096.3.peg.714"/>
<feature type="transmembrane region" description="Helical" evidence="1">
    <location>
        <begin position="339"/>
        <end position="359"/>
    </location>
</feature>
<gene>
    <name evidence="2" type="ORF">DB31_0721</name>
</gene>
<dbReference type="AlphaFoldDB" id="A0A085WXP5"/>
<feature type="transmembrane region" description="Helical" evidence="1">
    <location>
        <begin position="20"/>
        <end position="39"/>
    </location>
</feature>
<feature type="transmembrane region" description="Helical" evidence="1">
    <location>
        <begin position="412"/>
        <end position="428"/>
    </location>
</feature>
<keyword evidence="1" id="KW-0812">Transmembrane</keyword>
<dbReference type="RefSeq" id="WP_063769182.1">
    <property type="nucleotide sequence ID" value="NZ_JMCB01000001.1"/>
</dbReference>